<accession>A0A0F7USL8</accession>
<feature type="compositionally biased region" description="Low complexity" evidence="1">
    <location>
        <begin position="18"/>
        <end position="76"/>
    </location>
</feature>
<name>A0A0F7USL8_NEOCL</name>
<evidence type="ECO:0008006" key="3">
    <source>
        <dbReference type="Google" id="ProtNLM"/>
    </source>
</evidence>
<dbReference type="EMBL" id="LN714487">
    <property type="protein sequence ID" value="CEL71087.1"/>
    <property type="molecule type" value="Genomic_DNA"/>
</dbReference>
<dbReference type="AlphaFoldDB" id="A0A0F7USL8"/>
<dbReference type="PANTHER" id="PTHR34560">
    <property type="entry name" value="POLYKETIDE CYCLASE/DEHYDRASE/LIPID TRANSPORT SUPERFAMILY PROTEIN"/>
    <property type="match status" value="1"/>
</dbReference>
<dbReference type="CDD" id="cd08877">
    <property type="entry name" value="START_2"/>
    <property type="match status" value="1"/>
</dbReference>
<dbReference type="InterPro" id="IPR023393">
    <property type="entry name" value="START-like_dom_sf"/>
</dbReference>
<protein>
    <recommendedName>
        <fullName evidence="3">START-2 domain protein</fullName>
    </recommendedName>
</protein>
<feature type="region of interest" description="Disordered" evidence="1">
    <location>
        <begin position="13"/>
        <end position="76"/>
    </location>
</feature>
<feature type="region of interest" description="Disordered" evidence="1">
    <location>
        <begin position="194"/>
        <end position="231"/>
    </location>
</feature>
<reference evidence="2" key="1">
    <citation type="journal article" date="2015" name="PLoS ONE">
        <title>Comprehensive Evaluation of Toxoplasma gondii VEG and Neospora caninum LIV Genomes with Tachyzoite Stage Transcriptome and Proteome Defines Novel Transcript Features.</title>
        <authorList>
            <person name="Ramaprasad A."/>
            <person name="Mourier T."/>
            <person name="Naeem R."/>
            <person name="Malas T.B."/>
            <person name="Moussa E."/>
            <person name="Panigrahi A."/>
            <person name="Vermont S.J."/>
            <person name="Otto T.D."/>
            <person name="Wastling J."/>
            <person name="Pain A."/>
        </authorList>
    </citation>
    <scope>NUCLEOTIDE SEQUENCE</scope>
    <source>
        <strain evidence="2">Liverpool</strain>
    </source>
</reference>
<dbReference type="PANTHER" id="PTHR34560:SF1">
    <property type="entry name" value="START DOMAIN-CONTAINING PROTEIN"/>
    <property type="match status" value="1"/>
</dbReference>
<feature type="compositionally biased region" description="Basic and acidic residues" evidence="1">
    <location>
        <begin position="296"/>
        <end position="313"/>
    </location>
</feature>
<gene>
    <name evidence="2" type="ORF">BN1204_067520</name>
</gene>
<proteinExistence type="predicted"/>
<organism evidence="2">
    <name type="scientific">Neospora caninum (strain Liverpool)</name>
    <dbReference type="NCBI Taxonomy" id="572307"/>
    <lineage>
        <taxon>Eukaryota</taxon>
        <taxon>Sar</taxon>
        <taxon>Alveolata</taxon>
        <taxon>Apicomplexa</taxon>
        <taxon>Conoidasida</taxon>
        <taxon>Coccidia</taxon>
        <taxon>Eucoccidiorida</taxon>
        <taxon>Eimeriorina</taxon>
        <taxon>Sarcocystidae</taxon>
        <taxon>Neospora</taxon>
    </lineage>
</organism>
<feature type="region of interest" description="Disordered" evidence="1">
    <location>
        <begin position="266"/>
        <end position="323"/>
    </location>
</feature>
<evidence type="ECO:0000256" key="1">
    <source>
        <dbReference type="SAM" id="MobiDB-lite"/>
    </source>
</evidence>
<dbReference type="Gene3D" id="3.30.530.20">
    <property type="match status" value="1"/>
</dbReference>
<feature type="compositionally biased region" description="Basic and acidic residues" evidence="1">
    <location>
        <begin position="207"/>
        <end position="221"/>
    </location>
</feature>
<dbReference type="SUPFAM" id="SSF55961">
    <property type="entry name" value="Bet v1-like"/>
    <property type="match status" value="1"/>
</dbReference>
<sequence>MGFFSIFAPADRKAGLLSPSSSPSSSSSSSSPFSSSSSSSSVSVFSSSSSSSSTSSSSSSSSSASSSPSSSSASGVSSLQDCACFSRFLHDKRVIQEQVFLERHIDAYHLVACLLEHYPPHLIQNDADLVEILYRFSLTDTAYKLLEQKACAENLREKPKHFSNLVQKLSFCPSSFSSVSSSSLLSFSSADSRVLRGGEESPQAQPGRREGEKEENGDTKTGHRLYCGETHGSPSLPCRSADCGLRQFCERGQAGECSCMQLVSGRSVPRGQETQSEEGEASSRLPGAKKAQTAAEDQRENEGGDQRDEERKQSAGTGKEEDEALRVDRFRVLPGSLLETVLKQPLHPLVTGRRPNAWHSAVAADDMRVYVRNYEDNRELLTFRIEGDVEAPLEAILSVLNEVDLFKNWVPYFSRPFKLGLREVVSTSLGRVDQIVQFHVDFPWPLSNRDALFEVWAVDDFERNSQIAVKMTTLDHESPSPRHRVPVPKPAKDVERMCVDGNLVIVPRGSNASFLRLLWHTNCRMHVPLKMVDFVSSIFARGAFSAFQSACKAAMTGEHEARRAKNRFLYGFIEARLSEVGLSECGTAKLPAGPEVSGAQTADTDVHGDASAKLDEEDDEFFDAIEGDDSGCAAHSADCE</sequence>
<evidence type="ECO:0000313" key="2">
    <source>
        <dbReference type="EMBL" id="CEL71087.1"/>
    </source>
</evidence>